<dbReference type="PANTHER" id="PTHR21567:SF9">
    <property type="entry name" value="CLIP-ASSOCIATING PROTEIN"/>
    <property type="match status" value="1"/>
</dbReference>
<organism evidence="9 10">
    <name type="scientific">Ramalina farinacea</name>
    <dbReference type="NCBI Taxonomy" id="258253"/>
    <lineage>
        <taxon>Eukaryota</taxon>
        <taxon>Fungi</taxon>
        <taxon>Dikarya</taxon>
        <taxon>Ascomycota</taxon>
        <taxon>Pezizomycotina</taxon>
        <taxon>Lecanoromycetes</taxon>
        <taxon>OSLEUM clade</taxon>
        <taxon>Lecanoromycetidae</taxon>
        <taxon>Lecanorales</taxon>
        <taxon>Lecanorineae</taxon>
        <taxon>Ramalinaceae</taxon>
        <taxon>Ramalina</taxon>
    </lineage>
</organism>
<evidence type="ECO:0000256" key="2">
    <source>
        <dbReference type="ARBA" id="ARBA00009549"/>
    </source>
</evidence>
<comment type="subcellular location">
    <subcellularLocation>
        <location evidence="1">Cytoplasm</location>
        <location evidence="1">Cytoskeleton</location>
        <location evidence="1">Spindle</location>
    </subcellularLocation>
</comment>
<dbReference type="Gene3D" id="1.25.10.10">
    <property type="entry name" value="Leucine-rich Repeat Variant"/>
    <property type="match status" value="2"/>
</dbReference>
<dbReference type="InterPro" id="IPR024395">
    <property type="entry name" value="CLASP_N_dom"/>
</dbReference>
<dbReference type="GO" id="GO:1990023">
    <property type="term" value="C:mitotic spindle midzone"/>
    <property type="evidence" value="ECO:0007669"/>
    <property type="project" value="TreeGrafter"/>
</dbReference>
<sequence>MENLATEALSGLQQHNVPIETKLSRLTTLKQEIKHRHCPDVAIPKVFHVVRLALATPHVVDAGFSILGHITKRLMIQDHHNALHSNTLKLFPVLLERLGDPKVRLQQRAVAALADFYTVNDASRKDLELFVRDTALPNKNPRTKRSALQWTATAATEKGMLFRSFVPNLVGCLEDSDGEVRQTAQSTIIRIFQDSSTKSKQDLQKVMAEKGVRKSIESYVLTELGVSINARTAPSVDQQAMSTSHSRVDLHAEAPLSTQTKIAEAPPPEIQPMSVAEQEAAQLTPVYIESARDLEDTFREMHPWFDGKEAESNWLKREKSIEKLRRITKGNAPHEYTTIFLTSIKALLDGILKTVNSLRTTVCTIGCHLVQDLARVCGPGLDNMVEILLQNLIKLCGNTKKISASKSNDTVNAIMAHASYHVRLLQHIQSASSDKNVQPRTYACGWLKTILAKHGHSRSAIEHSGGIDLIEKTVKNGLNDSNPTVRENMRPIYWTFAKIWGDRSET</sequence>
<evidence type="ECO:0000256" key="5">
    <source>
        <dbReference type="ARBA" id="ARBA00022701"/>
    </source>
</evidence>
<evidence type="ECO:0000256" key="7">
    <source>
        <dbReference type="ARBA" id="ARBA00024889"/>
    </source>
</evidence>
<evidence type="ECO:0000256" key="3">
    <source>
        <dbReference type="ARBA" id="ARBA00011375"/>
    </source>
</evidence>
<keyword evidence="5" id="KW-0493">Microtubule</keyword>
<comment type="caution">
    <text evidence="9">The sequence shown here is derived from an EMBL/GenBank/DDBJ whole genome shotgun (WGS) entry which is preliminary data.</text>
</comment>
<dbReference type="Pfam" id="PF12348">
    <property type="entry name" value="CLASP_N"/>
    <property type="match status" value="2"/>
</dbReference>
<evidence type="ECO:0000259" key="8">
    <source>
        <dbReference type="SMART" id="SM01349"/>
    </source>
</evidence>
<keyword evidence="6" id="KW-0498">Mitosis</keyword>
<dbReference type="GO" id="GO:0008017">
    <property type="term" value="F:microtubule binding"/>
    <property type="evidence" value="ECO:0007669"/>
    <property type="project" value="TreeGrafter"/>
</dbReference>
<feature type="domain" description="TOG" evidence="8">
    <location>
        <begin position="290"/>
        <end position="505"/>
    </location>
</feature>
<protein>
    <submittedName>
        <fullName evidence="9">Suppressor of tub2 mutation</fullName>
    </submittedName>
</protein>
<name>A0AA43QEZ9_9LECA</name>
<dbReference type="GO" id="GO:0005881">
    <property type="term" value="C:cytoplasmic microtubule"/>
    <property type="evidence" value="ECO:0007669"/>
    <property type="project" value="TreeGrafter"/>
</dbReference>
<feature type="domain" description="TOG" evidence="8">
    <location>
        <begin position="3"/>
        <end position="216"/>
    </location>
</feature>
<keyword evidence="10" id="KW-1185">Reference proteome</keyword>
<dbReference type="PANTHER" id="PTHR21567">
    <property type="entry name" value="CLASP"/>
    <property type="match status" value="1"/>
</dbReference>
<reference evidence="9" key="1">
    <citation type="journal article" date="2023" name="Genome Biol. Evol.">
        <title>First Whole Genome Sequence and Flow Cytometry Genome Size Data for the Lichen-Forming Fungus Ramalina farinacea (Ascomycota).</title>
        <authorList>
            <person name="Llewellyn T."/>
            <person name="Mian S."/>
            <person name="Hill R."/>
            <person name="Leitch I.J."/>
            <person name="Gaya E."/>
        </authorList>
    </citation>
    <scope>NUCLEOTIDE SEQUENCE</scope>
    <source>
        <strain evidence="9">LIQ254RAFAR</strain>
    </source>
</reference>
<comment type="subunit">
    <text evidence="3">Interacts with microtubules.</text>
</comment>
<comment type="function">
    <text evidence="7">Microtubule binding protein that promotes the stabilization of dynamic microtubules. Required for mitotic spindle formation.</text>
</comment>
<dbReference type="AlphaFoldDB" id="A0AA43QEZ9"/>
<dbReference type="GO" id="GO:0051301">
    <property type="term" value="P:cell division"/>
    <property type="evidence" value="ECO:0007669"/>
    <property type="project" value="UniProtKB-KW"/>
</dbReference>
<dbReference type="SMART" id="SM01349">
    <property type="entry name" value="TOG"/>
    <property type="match status" value="2"/>
</dbReference>
<accession>A0AA43QEZ9</accession>
<evidence type="ECO:0000313" key="10">
    <source>
        <dbReference type="Proteomes" id="UP001161017"/>
    </source>
</evidence>
<keyword evidence="6" id="KW-0131">Cell cycle</keyword>
<gene>
    <name evidence="9" type="primary">STU1_2</name>
    <name evidence="9" type="ORF">OHK93_000490</name>
</gene>
<dbReference type="InterPro" id="IPR011989">
    <property type="entry name" value="ARM-like"/>
</dbReference>
<dbReference type="GO" id="GO:0060172">
    <property type="term" value="P:astral microtubule depolymerization"/>
    <property type="evidence" value="ECO:0007669"/>
    <property type="project" value="TreeGrafter"/>
</dbReference>
<keyword evidence="4" id="KW-0132">Cell division</keyword>
<dbReference type="InterPro" id="IPR034085">
    <property type="entry name" value="TOG"/>
</dbReference>
<dbReference type="SUPFAM" id="SSF48371">
    <property type="entry name" value="ARM repeat"/>
    <property type="match status" value="1"/>
</dbReference>
<dbReference type="Proteomes" id="UP001161017">
    <property type="component" value="Unassembled WGS sequence"/>
</dbReference>
<evidence type="ECO:0000313" key="9">
    <source>
        <dbReference type="EMBL" id="MDI1485353.1"/>
    </source>
</evidence>
<dbReference type="GO" id="GO:0090307">
    <property type="term" value="P:mitotic spindle assembly"/>
    <property type="evidence" value="ECO:0007669"/>
    <property type="project" value="TreeGrafter"/>
</dbReference>
<comment type="similarity">
    <text evidence="2">Belongs to the CLASP family.</text>
</comment>
<dbReference type="GO" id="GO:0005815">
    <property type="term" value="C:microtubule organizing center"/>
    <property type="evidence" value="ECO:0007669"/>
    <property type="project" value="TreeGrafter"/>
</dbReference>
<dbReference type="InterPro" id="IPR016024">
    <property type="entry name" value="ARM-type_fold"/>
</dbReference>
<evidence type="ECO:0000256" key="6">
    <source>
        <dbReference type="ARBA" id="ARBA00022776"/>
    </source>
</evidence>
<dbReference type="EMBL" id="JAPUFD010000001">
    <property type="protein sequence ID" value="MDI1485353.1"/>
    <property type="molecule type" value="Genomic_DNA"/>
</dbReference>
<evidence type="ECO:0000256" key="4">
    <source>
        <dbReference type="ARBA" id="ARBA00022618"/>
    </source>
</evidence>
<dbReference type="GO" id="GO:0005876">
    <property type="term" value="C:spindle microtubule"/>
    <property type="evidence" value="ECO:0007669"/>
    <property type="project" value="TreeGrafter"/>
</dbReference>
<proteinExistence type="inferred from homology"/>
<evidence type="ECO:0000256" key="1">
    <source>
        <dbReference type="ARBA" id="ARBA00004186"/>
    </source>
</evidence>